<gene>
    <name evidence="8" type="ORF">DXN04_06325</name>
</gene>
<keyword evidence="4" id="KW-0804">Transcription</keyword>
<proteinExistence type="inferred from homology"/>
<evidence type="ECO:0000259" key="6">
    <source>
        <dbReference type="Pfam" id="PF04542"/>
    </source>
</evidence>
<dbReference type="InterPro" id="IPR013249">
    <property type="entry name" value="RNA_pol_sigma70_r4_t2"/>
</dbReference>
<accession>A0A3E1P4H2</accession>
<dbReference type="NCBIfam" id="TIGR02937">
    <property type="entry name" value="sigma70-ECF"/>
    <property type="match status" value="1"/>
</dbReference>
<dbReference type="InterPro" id="IPR013324">
    <property type="entry name" value="RNA_pol_sigma_r3/r4-like"/>
</dbReference>
<dbReference type="RefSeq" id="WP_116852498.1">
    <property type="nucleotide sequence ID" value="NZ_QTJV01000002.1"/>
</dbReference>
<keyword evidence="9" id="KW-1185">Reference proteome</keyword>
<dbReference type="AlphaFoldDB" id="A0A3E1P4H2"/>
<dbReference type="CDD" id="cd06171">
    <property type="entry name" value="Sigma70_r4"/>
    <property type="match status" value="1"/>
</dbReference>
<dbReference type="Gene3D" id="1.10.1740.10">
    <property type="match status" value="1"/>
</dbReference>
<dbReference type="Pfam" id="PF04542">
    <property type="entry name" value="Sigma70_r2"/>
    <property type="match status" value="1"/>
</dbReference>
<comment type="caution">
    <text evidence="8">The sequence shown here is derived from an EMBL/GenBank/DDBJ whole genome shotgun (WGS) entry which is preliminary data.</text>
</comment>
<organism evidence="8 9">
    <name type="scientific">Chitinophaga silvisoli</name>
    <dbReference type="NCBI Taxonomy" id="2291814"/>
    <lineage>
        <taxon>Bacteria</taxon>
        <taxon>Pseudomonadati</taxon>
        <taxon>Bacteroidota</taxon>
        <taxon>Chitinophagia</taxon>
        <taxon>Chitinophagales</taxon>
        <taxon>Chitinophagaceae</taxon>
        <taxon>Chitinophaga</taxon>
    </lineage>
</organism>
<dbReference type="SUPFAM" id="SSF88946">
    <property type="entry name" value="Sigma2 domain of RNA polymerase sigma factors"/>
    <property type="match status" value="1"/>
</dbReference>
<sequence length="202" mass="23693">MKKYLNLSDIELLTLMNSSNHAAFEVLYQRYWKYIKTIALKMTNNDDTVAKDLVQDTFLSLYEMKKVPDPGFFLKGYLYKIVRNKAINYIRENKRADEYYNSFAVSADESTPGADSELLTKELNALIQHEIDQLSEEIKKVFSLSREMELSRQEIATRLNKSEETVKNQIHKALVRIRSVIKLFLILYLILFLSQLIKNFFS</sequence>
<dbReference type="PANTHER" id="PTHR43133:SF46">
    <property type="entry name" value="RNA POLYMERASE SIGMA-70 FACTOR ECF SUBFAMILY"/>
    <property type="match status" value="1"/>
</dbReference>
<evidence type="ECO:0008006" key="10">
    <source>
        <dbReference type="Google" id="ProtNLM"/>
    </source>
</evidence>
<keyword evidence="3" id="KW-0731">Sigma factor</keyword>
<name>A0A3E1P4H2_9BACT</name>
<dbReference type="Pfam" id="PF08281">
    <property type="entry name" value="Sigma70_r4_2"/>
    <property type="match status" value="1"/>
</dbReference>
<keyword evidence="5" id="KW-0812">Transmembrane</keyword>
<dbReference type="InterPro" id="IPR036388">
    <property type="entry name" value="WH-like_DNA-bd_sf"/>
</dbReference>
<dbReference type="Gene3D" id="1.10.10.10">
    <property type="entry name" value="Winged helix-like DNA-binding domain superfamily/Winged helix DNA-binding domain"/>
    <property type="match status" value="1"/>
</dbReference>
<dbReference type="GO" id="GO:0016987">
    <property type="term" value="F:sigma factor activity"/>
    <property type="evidence" value="ECO:0007669"/>
    <property type="project" value="UniProtKB-KW"/>
</dbReference>
<dbReference type="EMBL" id="QTJV01000002">
    <property type="protein sequence ID" value="RFM35014.1"/>
    <property type="molecule type" value="Genomic_DNA"/>
</dbReference>
<feature type="domain" description="RNA polymerase sigma-70 region 2" evidence="6">
    <location>
        <begin position="27"/>
        <end position="95"/>
    </location>
</feature>
<evidence type="ECO:0000256" key="1">
    <source>
        <dbReference type="ARBA" id="ARBA00010641"/>
    </source>
</evidence>
<dbReference type="GO" id="GO:0006352">
    <property type="term" value="P:DNA-templated transcription initiation"/>
    <property type="evidence" value="ECO:0007669"/>
    <property type="project" value="InterPro"/>
</dbReference>
<protein>
    <recommendedName>
        <fullName evidence="10">RNA polymerase sigma-70 factor</fullName>
    </recommendedName>
</protein>
<evidence type="ECO:0000256" key="3">
    <source>
        <dbReference type="ARBA" id="ARBA00023082"/>
    </source>
</evidence>
<reference evidence="8 9" key="1">
    <citation type="submission" date="2018-08" db="EMBL/GenBank/DDBJ databases">
        <title>Chitinophaga sp. K20C18050901, a novel bacterium isolated from forest soil.</title>
        <authorList>
            <person name="Wang C."/>
        </authorList>
    </citation>
    <scope>NUCLEOTIDE SEQUENCE [LARGE SCALE GENOMIC DNA]</scope>
    <source>
        <strain evidence="8 9">K20C18050901</strain>
    </source>
</reference>
<evidence type="ECO:0000256" key="5">
    <source>
        <dbReference type="SAM" id="Phobius"/>
    </source>
</evidence>
<evidence type="ECO:0000256" key="4">
    <source>
        <dbReference type="ARBA" id="ARBA00023163"/>
    </source>
</evidence>
<keyword evidence="5" id="KW-0472">Membrane</keyword>
<keyword evidence="2" id="KW-0805">Transcription regulation</keyword>
<dbReference type="InterPro" id="IPR007627">
    <property type="entry name" value="RNA_pol_sigma70_r2"/>
</dbReference>
<dbReference type="PANTHER" id="PTHR43133">
    <property type="entry name" value="RNA POLYMERASE ECF-TYPE SIGMA FACTO"/>
    <property type="match status" value="1"/>
</dbReference>
<evidence type="ECO:0000259" key="7">
    <source>
        <dbReference type="Pfam" id="PF08281"/>
    </source>
</evidence>
<feature type="transmembrane region" description="Helical" evidence="5">
    <location>
        <begin position="180"/>
        <end position="197"/>
    </location>
</feature>
<dbReference type="Proteomes" id="UP000261174">
    <property type="component" value="Unassembled WGS sequence"/>
</dbReference>
<dbReference type="OrthoDB" id="677708at2"/>
<dbReference type="InterPro" id="IPR013325">
    <property type="entry name" value="RNA_pol_sigma_r2"/>
</dbReference>
<evidence type="ECO:0000313" key="8">
    <source>
        <dbReference type="EMBL" id="RFM35014.1"/>
    </source>
</evidence>
<dbReference type="InterPro" id="IPR039425">
    <property type="entry name" value="RNA_pol_sigma-70-like"/>
</dbReference>
<feature type="domain" description="RNA polymerase sigma factor 70 region 4 type 2" evidence="7">
    <location>
        <begin position="126"/>
        <end position="176"/>
    </location>
</feature>
<dbReference type="GO" id="GO:0003677">
    <property type="term" value="F:DNA binding"/>
    <property type="evidence" value="ECO:0007669"/>
    <property type="project" value="InterPro"/>
</dbReference>
<comment type="similarity">
    <text evidence="1">Belongs to the sigma-70 factor family. ECF subfamily.</text>
</comment>
<dbReference type="InterPro" id="IPR014284">
    <property type="entry name" value="RNA_pol_sigma-70_dom"/>
</dbReference>
<evidence type="ECO:0000313" key="9">
    <source>
        <dbReference type="Proteomes" id="UP000261174"/>
    </source>
</evidence>
<keyword evidence="5" id="KW-1133">Transmembrane helix</keyword>
<dbReference type="SUPFAM" id="SSF88659">
    <property type="entry name" value="Sigma3 and sigma4 domains of RNA polymerase sigma factors"/>
    <property type="match status" value="1"/>
</dbReference>
<evidence type="ECO:0000256" key="2">
    <source>
        <dbReference type="ARBA" id="ARBA00023015"/>
    </source>
</evidence>